<proteinExistence type="predicted"/>
<dbReference type="RefSeq" id="WP_183861469.1">
    <property type="nucleotide sequence ID" value="NZ_JACHFH010000018.1"/>
</dbReference>
<keyword evidence="3" id="KW-1185">Reference proteome</keyword>
<feature type="coiled-coil region" evidence="1">
    <location>
        <begin position="32"/>
        <end position="70"/>
    </location>
</feature>
<evidence type="ECO:0000313" key="3">
    <source>
        <dbReference type="Proteomes" id="UP000559117"/>
    </source>
</evidence>
<sequence length="134" mass="15472">MDSITLQSPVTVKAKVTEKFKTDMLFNLKREIEKIDAEVSHIDKDMKQLLAEENNDMQRVSAMLQRMEEEKHKRLSYKENLNHKIADTEGLEIGAEVVQGTLQRLIEIKVGDMMPEIMNTELLVEDGKIIEMRA</sequence>
<gene>
    <name evidence="2" type="ORF">HNR32_001639</name>
</gene>
<dbReference type="Gene3D" id="6.10.140.1110">
    <property type="match status" value="1"/>
</dbReference>
<dbReference type="InterPro" id="IPR021297">
    <property type="entry name" value="YlqD"/>
</dbReference>
<evidence type="ECO:0000313" key="2">
    <source>
        <dbReference type="EMBL" id="MBB5336490.1"/>
    </source>
</evidence>
<evidence type="ECO:0000256" key="1">
    <source>
        <dbReference type="SAM" id="Coils"/>
    </source>
</evidence>
<dbReference type="AlphaFoldDB" id="A0A840UJX4"/>
<name>A0A840UJX4_9FIRM</name>
<evidence type="ECO:0008006" key="4">
    <source>
        <dbReference type="Google" id="ProtNLM"/>
    </source>
</evidence>
<protein>
    <recommendedName>
        <fullName evidence="4">YlqD protein</fullName>
    </recommendedName>
</protein>
<dbReference type="EMBL" id="JACHFH010000018">
    <property type="protein sequence ID" value="MBB5336490.1"/>
    <property type="molecule type" value="Genomic_DNA"/>
</dbReference>
<dbReference type="Pfam" id="PF11068">
    <property type="entry name" value="YlqD"/>
    <property type="match status" value="1"/>
</dbReference>
<keyword evidence="1" id="KW-0175">Coiled coil</keyword>
<accession>A0A840UJX4</accession>
<dbReference type="Proteomes" id="UP000559117">
    <property type="component" value="Unassembled WGS sequence"/>
</dbReference>
<reference evidence="2 3" key="1">
    <citation type="submission" date="2020-08" db="EMBL/GenBank/DDBJ databases">
        <title>Genomic Encyclopedia of Type Strains, Phase IV (KMG-IV): sequencing the most valuable type-strain genomes for metagenomic binning, comparative biology and taxonomic classification.</title>
        <authorList>
            <person name="Goeker M."/>
        </authorList>
    </citation>
    <scope>NUCLEOTIDE SEQUENCE [LARGE SCALE GENOMIC DNA]</scope>
    <source>
        <strain evidence="2 3">DSM 24661</strain>
    </source>
</reference>
<comment type="caution">
    <text evidence="2">The sequence shown here is derived from an EMBL/GenBank/DDBJ whole genome shotgun (WGS) entry which is preliminary data.</text>
</comment>
<organism evidence="2 3">
    <name type="scientific">Pectinatus brassicae</name>
    <dbReference type="NCBI Taxonomy" id="862415"/>
    <lineage>
        <taxon>Bacteria</taxon>
        <taxon>Bacillati</taxon>
        <taxon>Bacillota</taxon>
        <taxon>Negativicutes</taxon>
        <taxon>Selenomonadales</taxon>
        <taxon>Selenomonadaceae</taxon>
        <taxon>Pectinatus</taxon>
    </lineage>
</organism>